<comment type="caution">
    <text evidence="3">The sequence shown here is derived from an EMBL/GenBank/DDBJ whole genome shotgun (WGS) entry which is preliminary data.</text>
</comment>
<dbReference type="InterPro" id="IPR045569">
    <property type="entry name" value="Metalloprtase-TldD/E_C"/>
</dbReference>
<dbReference type="Proteomes" id="UP001459714">
    <property type="component" value="Unassembled WGS sequence"/>
</dbReference>
<name>A0ABU9K0S6_9BACI</name>
<dbReference type="PANTHER" id="PTHR43421">
    <property type="entry name" value="METALLOPROTEASE PMBA"/>
    <property type="match status" value="1"/>
</dbReference>
<dbReference type="InterPro" id="IPR036059">
    <property type="entry name" value="TldD/PmbA_sf"/>
</dbReference>
<organism evidence="3 4">
    <name type="scientific">Caldifermentibacillus hisashii</name>
    <dbReference type="NCBI Taxonomy" id="996558"/>
    <lineage>
        <taxon>Bacteria</taxon>
        <taxon>Bacillati</taxon>
        <taxon>Bacillota</taxon>
        <taxon>Bacilli</taxon>
        <taxon>Bacillales</taxon>
        <taxon>Bacillaceae</taxon>
        <taxon>Caldifermentibacillus</taxon>
    </lineage>
</organism>
<reference evidence="3 4" key="1">
    <citation type="submission" date="2024-03" db="EMBL/GenBank/DDBJ databases">
        <title>Bacilli Hybrid Assemblies.</title>
        <authorList>
            <person name="Kovac J."/>
        </authorList>
    </citation>
    <scope>NUCLEOTIDE SEQUENCE [LARGE SCALE GENOMIC DNA]</scope>
    <source>
        <strain evidence="3 4">FSL M8-0022</strain>
    </source>
</reference>
<sequence length="236" mass="26218">MIQKPCSFNKSAFSGSVIFEPLPFSIILSYLGLWFCIQEDSEGKLEDKINKKLAPDFFTLEDNPHYNHPYPIPSFDIEGIKSKKVTLIKEGIIKSCLLDKIAADERGFKETGNKQRMFIKSPSKVSPNILVLNPGNSSKATLIKQIKRGLLIKEIQQLSNGFDFHTGNFNLLVAGNPIESGEIVGEKVKTIIRGNILSLLNQICYIGNDIKEVTFFGRVVCPSVAVDSIHVGGYQL</sequence>
<protein>
    <submittedName>
        <fullName evidence="3">Metallopeptidase TldD-related protein</fullName>
    </submittedName>
</protein>
<evidence type="ECO:0000259" key="2">
    <source>
        <dbReference type="Pfam" id="PF19289"/>
    </source>
</evidence>
<dbReference type="SUPFAM" id="SSF111283">
    <property type="entry name" value="Putative modulator of DNA gyrase, PmbA/TldD"/>
    <property type="match status" value="1"/>
</dbReference>
<proteinExistence type="predicted"/>
<accession>A0ABU9K0S6</accession>
<dbReference type="EMBL" id="JBBYAK010000001">
    <property type="protein sequence ID" value="MEL3957630.1"/>
    <property type="molecule type" value="Genomic_DNA"/>
</dbReference>
<evidence type="ECO:0000313" key="3">
    <source>
        <dbReference type="EMBL" id="MEL3957630.1"/>
    </source>
</evidence>
<gene>
    <name evidence="3" type="ORF">NST17_10555</name>
</gene>
<feature type="domain" description="Metalloprotease TldD/E C-terminal" evidence="2">
    <location>
        <begin position="16"/>
        <end position="233"/>
    </location>
</feature>
<keyword evidence="1" id="KW-0472">Membrane</keyword>
<feature type="transmembrane region" description="Helical" evidence="1">
    <location>
        <begin position="12"/>
        <end position="35"/>
    </location>
</feature>
<evidence type="ECO:0000256" key="1">
    <source>
        <dbReference type="SAM" id="Phobius"/>
    </source>
</evidence>
<evidence type="ECO:0000313" key="4">
    <source>
        <dbReference type="Proteomes" id="UP001459714"/>
    </source>
</evidence>
<dbReference type="PANTHER" id="PTHR43421:SF1">
    <property type="entry name" value="METALLOPROTEASE PMBA"/>
    <property type="match status" value="1"/>
</dbReference>
<keyword evidence="1" id="KW-1133">Transmembrane helix</keyword>
<dbReference type="InterPro" id="IPR047657">
    <property type="entry name" value="PmbA"/>
</dbReference>
<dbReference type="RefSeq" id="WP_342020945.1">
    <property type="nucleotide sequence ID" value="NZ_JBBYAK010000001.1"/>
</dbReference>
<keyword evidence="1" id="KW-0812">Transmembrane</keyword>
<keyword evidence="4" id="KW-1185">Reference proteome</keyword>
<dbReference type="Pfam" id="PF19289">
    <property type="entry name" value="PmbA_TldD_3rd"/>
    <property type="match status" value="1"/>
</dbReference>